<accession>A0AAV9MGI0</accession>
<evidence type="ECO:0000313" key="4">
    <source>
        <dbReference type="Proteomes" id="UP001311915"/>
    </source>
</evidence>
<keyword evidence="4" id="KW-1185">Reference proteome</keyword>
<feature type="domain" description="Peptidase A1" evidence="2">
    <location>
        <begin position="1"/>
        <end position="268"/>
    </location>
</feature>
<dbReference type="AlphaFoldDB" id="A0AAV9MGI0"/>
<gene>
    <name evidence="3" type="ORF">R3W88_000731</name>
</gene>
<dbReference type="Proteomes" id="UP001311915">
    <property type="component" value="Unassembled WGS sequence"/>
</dbReference>
<dbReference type="InterPro" id="IPR033121">
    <property type="entry name" value="PEPTIDASE_A1"/>
</dbReference>
<dbReference type="InterPro" id="IPR001461">
    <property type="entry name" value="Aspartic_peptidase_A1"/>
</dbReference>
<dbReference type="GO" id="GO:0004190">
    <property type="term" value="F:aspartic-type endopeptidase activity"/>
    <property type="evidence" value="ECO:0007669"/>
    <property type="project" value="InterPro"/>
</dbReference>
<evidence type="ECO:0000259" key="2">
    <source>
        <dbReference type="PROSITE" id="PS51767"/>
    </source>
</evidence>
<evidence type="ECO:0000313" key="3">
    <source>
        <dbReference type="EMBL" id="KAK4737034.1"/>
    </source>
</evidence>
<dbReference type="InterPro" id="IPR032799">
    <property type="entry name" value="TAXi_C"/>
</dbReference>
<dbReference type="EMBL" id="JAWPEI010000001">
    <property type="protein sequence ID" value="KAK4737034.1"/>
    <property type="molecule type" value="Genomic_DNA"/>
</dbReference>
<dbReference type="InterPro" id="IPR021109">
    <property type="entry name" value="Peptidase_aspartic_dom_sf"/>
</dbReference>
<evidence type="ECO:0000256" key="1">
    <source>
        <dbReference type="ARBA" id="ARBA00007447"/>
    </source>
</evidence>
<dbReference type="PANTHER" id="PTHR13683:SF875">
    <property type="entry name" value="EUKARYOTIC ASPARTYL PROTEASE FAMILY PROTEIN"/>
    <property type="match status" value="1"/>
</dbReference>
<sequence length="310" mass="34674">MHFYDTDNSSTASVISCSASVCTSDECSETNQCAYSLHYEDSSDTSGYFVSDLLYLDSILMTSLIVKSSTSIIFGLSIISQLSSPKSFSHCLKGERAAVEVYYSFFNPNSCRGHYNVYLQSISINGRTLPIDPVAFENSGDRGTIVDSSTSLVYLVAEAYESVVNVITVIVSPSAKPITYPCYLISSRFITLFSIISQAEVFPLNFAGDASMNLRPTDYLEDMGFFCDRPWWCVRFIRKDPSLTILGDVALKDRTIVYDLARQRIGWANYDCSLLVNLCITSGTYDVTQASTIYHMLELILFILYLFWSQ</sequence>
<reference evidence="3 4" key="1">
    <citation type="submission" date="2023-10" db="EMBL/GenBank/DDBJ databases">
        <title>Genome-Wide Identification Analysis in wild type Solanum Pinnatisectum Reveals Some Genes Defensing Phytophthora Infestans.</title>
        <authorList>
            <person name="Sun C."/>
        </authorList>
    </citation>
    <scope>NUCLEOTIDE SEQUENCE [LARGE SCALE GENOMIC DNA]</scope>
    <source>
        <strain evidence="3">LQN</strain>
        <tissue evidence="3">Leaf</tissue>
    </source>
</reference>
<dbReference type="PANTHER" id="PTHR13683">
    <property type="entry name" value="ASPARTYL PROTEASES"/>
    <property type="match status" value="1"/>
</dbReference>
<comment type="caution">
    <text evidence="3">The sequence shown here is derived from an EMBL/GenBank/DDBJ whole genome shotgun (WGS) entry which is preliminary data.</text>
</comment>
<dbReference type="Gene3D" id="2.40.70.10">
    <property type="entry name" value="Acid Proteases"/>
    <property type="match status" value="2"/>
</dbReference>
<protein>
    <recommendedName>
        <fullName evidence="2">Peptidase A1 domain-containing protein</fullName>
    </recommendedName>
</protein>
<dbReference type="Pfam" id="PF14541">
    <property type="entry name" value="TAXi_C"/>
    <property type="match status" value="1"/>
</dbReference>
<comment type="similarity">
    <text evidence="1">Belongs to the peptidase A1 family.</text>
</comment>
<dbReference type="SUPFAM" id="SSF50630">
    <property type="entry name" value="Acid proteases"/>
    <property type="match status" value="1"/>
</dbReference>
<organism evidence="3 4">
    <name type="scientific">Solanum pinnatisectum</name>
    <name type="common">tansyleaf nightshade</name>
    <dbReference type="NCBI Taxonomy" id="50273"/>
    <lineage>
        <taxon>Eukaryota</taxon>
        <taxon>Viridiplantae</taxon>
        <taxon>Streptophyta</taxon>
        <taxon>Embryophyta</taxon>
        <taxon>Tracheophyta</taxon>
        <taxon>Spermatophyta</taxon>
        <taxon>Magnoliopsida</taxon>
        <taxon>eudicotyledons</taxon>
        <taxon>Gunneridae</taxon>
        <taxon>Pentapetalae</taxon>
        <taxon>asterids</taxon>
        <taxon>lamiids</taxon>
        <taxon>Solanales</taxon>
        <taxon>Solanaceae</taxon>
        <taxon>Solanoideae</taxon>
        <taxon>Solaneae</taxon>
        <taxon>Solanum</taxon>
    </lineage>
</organism>
<dbReference type="PROSITE" id="PS51767">
    <property type="entry name" value="PEPTIDASE_A1"/>
    <property type="match status" value="1"/>
</dbReference>
<name>A0AAV9MGI0_9SOLN</name>
<proteinExistence type="inferred from homology"/>
<dbReference type="GO" id="GO:0006508">
    <property type="term" value="P:proteolysis"/>
    <property type="evidence" value="ECO:0007669"/>
    <property type="project" value="InterPro"/>
</dbReference>